<evidence type="ECO:0000313" key="1">
    <source>
        <dbReference type="EMBL" id="VEA76156.1"/>
    </source>
</evidence>
<dbReference type="Proteomes" id="UP000275676">
    <property type="component" value="Chromosome"/>
</dbReference>
<evidence type="ECO:0000313" key="2">
    <source>
        <dbReference type="Proteomes" id="UP000275676"/>
    </source>
</evidence>
<protein>
    <submittedName>
        <fullName evidence="1">Neuraminidase</fullName>
        <ecNumber evidence="1">3.2.1.18</ecNumber>
    </submittedName>
</protein>
<gene>
    <name evidence="1" type="primary">nanH_2</name>
    <name evidence="1" type="ORF">NCTC10047_02019</name>
</gene>
<dbReference type="AlphaFoldDB" id="A0A3S4K013"/>
<keyword evidence="1" id="KW-0378">Hydrolase</keyword>
<name>A0A3S4K013_SALER</name>
<accession>A0A3S4K013</accession>
<dbReference type="EC" id="3.2.1.18" evidence="1"/>
<sequence length="52" mass="5828">MTVEKSVVFKAEGEHFTDQKGNTIVGSDLGNNQIFSNSSNVYNLKRYHCCIC</sequence>
<proteinExistence type="predicted"/>
<dbReference type="EMBL" id="LR134156">
    <property type="protein sequence ID" value="VEA76156.1"/>
    <property type="molecule type" value="Genomic_DNA"/>
</dbReference>
<organism evidence="1 2">
    <name type="scientific">Salmonella enterica subsp. arizonae</name>
    <dbReference type="NCBI Taxonomy" id="59203"/>
    <lineage>
        <taxon>Bacteria</taxon>
        <taxon>Pseudomonadati</taxon>
        <taxon>Pseudomonadota</taxon>
        <taxon>Gammaproteobacteria</taxon>
        <taxon>Enterobacterales</taxon>
        <taxon>Enterobacteriaceae</taxon>
        <taxon>Salmonella</taxon>
    </lineage>
</organism>
<dbReference type="GO" id="GO:0004308">
    <property type="term" value="F:exo-alpha-sialidase activity"/>
    <property type="evidence" value="ECO:0007669"/>
    <property type="project" value="UniProtKB-EC"/>
</dbReference>
<keyword evidence="1" id="KW-0326">Glycosidase</keyword>
<reference evidence="1 2" key="1">
    <citation type="submission" date="2018-12" db="EMBL/GenBank/DDBJ databases">
        <authorList>
            <consortium name="Pathogen Informatics"/>
        </authorList>
    </citation>
    <scope>NUCLEOTIDE SEQUENCE [LARGE SCALE GENOMIC DNA]</scope>
    <source>
        <strain evidence="1 2">NCTC10047</strain>
    </source>
</reference>